<evidence type="ECO:0000256" key="6">
    <source>
        <dbReference type="ARBA" id="ARBA00023136"/>
    </source>
</evidence>
<comment type="caution">
    <text evidence="13">The sequence shown here is derived from an EMBL/GenBank/DDBJ whole genome shotgun (WGS) entry which is preliminary data.</text>
</comment>
<evidence type="ECO:0000256" key="4">
    <source>
        <dbReference type="ARBA" id="ARBA00022729"/>
    </source>
</evidence>
<keyword evidence="9" id="KW-0325">Glycoprotein</keyword>
<sequence length="367" mass="42276">MAKPAFCCQVTIQSEKEKQMMKIYRREEKKEKKKAKGTDDIDSSEVVMTFDPKEMRAQREQALLNARYEPLLTRERVHERIRYPNVYDSYAEATKAPAFVGGAREASAQDSVFTLLRVFIREDWPFRAPEDLATFHRVRGNLSYPKVTCVYSQSCILPCNVHTSSDSVIHWNHITSEDSVVHSYYNGQDQLGHQNQQFKGRTSLFKDLISGGNASLKLTGVKVQDEGRYRCYSSTVNGFQKSFIELRVEGRQHFIMIILVIVLYLVFFMYAFVWFTAPVKEVDIKQVENRIICRSGGIYPKPQLTWSINSRSKMKVHTPTTVQQTQEQLYSISSSLLDSDSPDDLIYNCTVSSGRNSKRATFYRRST</sequence>
<dbReference type="SMART" id="SM00409">
    <property type="entry name" value="IG"/>
    <property type="match status" value="1"/>
</dbReference>
<evidence type="ECO:0000256" key="3">
    <source>
        <dbReference type="ARBA" id="ARBA00022692"/>
    </source>
</evidence>
<evidence type="ECO:0000256" key="5">
    <source>
        <dbReference type="ARBA" id="ARBA00022989"/>
    </source>
</evidence>
<evidence type="ECO:0000313" key="14">
    <source>
        <dbReference type="Proteomes" id="UP001476798"/>
    </source>
</evidence>
<keyword evidence="4" id="KW-0732">Signal</keyword>
<dbReference type="InterPro" id="IPR013783">
    <property type="entry name" value="Ig-like_fold"/>
</dbReference>
<dbReference type="Gene3D" id="2.60.40.10">
    <property type="entry name" value="Immunoglobulins"/>
    <property type="match status" value="2"/>
</dbReference>
<keyword evidence="14" id="KW-1185">Reference proteome</keyword>
<evidence type="ECO:0000256" key="8">
    <source>
        <dbReference type="ARBA" id="ARBA00023170"/>
    </source>
</evidence>
<dbReference type="PANTHER" id="PTHR25466">
    <property type="entry name" value="T-LYMPHOCYTE ACTIVATION ANTIGEN"/>
    <property type="match status" value="1"/>
</dbReference>
<evidence type="ECO:0000256" key="2">
    <source>
        <dbReference type="ARBA" id="ARBA00022475"/>
    </source>
</evidence>
<evidence type="ECO:0000256" key="10">
    <source>
        <dbReference type="ARBA" id="ARBA00023319"/>
    </source>
</evidence>
<evidence type="ECO:0000256" key="1">
    <source>
        <dbReference type="ARBA" id="ARBA00004251"/>
    </source>
</evidence>
<feature type="transmembrane region" description="Helical" evidence="11">
    <location>
        <begin position="254"/>
        <end position="275"/>
    </location>
</feature>
<proteinExistence type="predicted"/>
<organism evidence="13 14">
    <name type="scientific">Goodea atripinnis</name>
    <dbReference type="NCBI Taxonomy" id="208336"/>
    <lineage>
        <taxon>Eukaryota</taxon>
        <taxon>Metazoa</taxon>
        <taxon>Chordata</taxon>
        <taxon>Craniata</taxon>
        <taxon>Vertebrata</taxon>
        <taxon>Euteleostomi</taxon>
        <taxon>Actinopterygii</taxon>
        <taxon>Neopterygii</taxon>
        <taxon>Teleostei</taxon>
        <taxon>Neoteleostei</taxon>
        <taxon>Acanthomorphata</taxon>
        <taxon>Ovalentaria</taxon>
        <taxon>Atherinomorphae</taxon>
        <taxon>Cyprinodontiformes</taxon>
        <taxon>Goodeidae</taxon>
        <taxon>Goodea</taxon>
    </lineage>
</organism>
<comment type="subcellular location">
    <subcellularLocation>
        <location evidence="1">Cell membrane</location>
        <topology evidence="1">Single-pass type I membrane protein</topology>
    </subcellularLocation>
</comment>
<dbReference type="InterPro" id="IPR051713">
    <property type="entry name" value="T-cell_Activation_Regulation"/>
</dbReference>
<feature type="domain" description="Ig-like" evidence="12">
    <location>
        <begin position="291"/>
        <end position="361"/>
    </location>
</feature>
<dbReference type="InterPro" id="IPR003599">
    <property type="entry name" value="Ig_sub"/>
</dbReference>
<feature type="domain" description="Ig-like" evidence="12">
    <location>
        <begin position="129"/>
        <end position="247"/>
    </location>
</feature>
<evidence type="ECO:0000256" key="7">
    <source>
        <dbReference type="ARBA" id="ARBA00023157"/>
    </source>
</evidence>
<keyword evidence="2" id="KW-1003">Cell membrane</keyword>
<evidence type="ECO:0000256" key="11">
    <source>
        <dbReference type="SAM" id="Phobius"/>
    </source>
</evidence>
<dbReference type="InterPro" id="IPR013162">
    <property type="entry name" value="CD80_C2-set"/>
</dbReference>
<dbReference type="InterPro" id="IPR013106">
    <property type="entry name" value="Ig_V-set"/>
</dbReference>
<dbReference type="SMART" id="SM00406">
    <property type="entry name" value="IGv"/>
    <property type="match status" value="1"/>
</dbReference>
<dbReference type="SUPFAM" id="SSF48726">
    <property type="entry name" value="Immunoglobulin"/>
    <property type="match status" value="2"/>
</dbReference>
<reference evidence="13 14" key="1">
    <citation type="submission" date="2021-06" db="EMBL/GenBank/DDBJ databases">
        <authorList>
            <person name="Palmer J.M."/>
        </authorList>
    </citation>
    <scope>NUCLEOTIDE SEQUENCE [LARGE SCALE GENOMIC DNA]</scope>
    <source>
        <strain evidence="13 14">GA_2019</strain>
        <tissue evidence="13">Muscle</tissue>
    </source>
</reference>
<keyword evidence="5 11" id="KW-1133">Transmembrane helix</keyword>
<dbReference type="Pfam" id="PF08205">
    <property type="entry name" value="C2-set_2"/>
    <property type="match status" value="1"/>
</dbReference>
<keyword evidence="10" id="KW-0393">Immunoglobulin domain</keyword>
<dbReference type="InterPro" id="IPR036179">
    <property type="entry name" value="Ig-like_dom_sf"/>
</dbReference>
<dbReference type="PANTHER" id="PTHR25466:SF14">
    <property type="entry name" value="BUTYROPHILIN SUBFAMILY 2 MEMBER A2-LIKE-RELATED"/>
    <property type="match status" value="1"/>
</dbReference>
<dbReference type="Proteomes" id="UP001476798">
    <property type="component" value="Unassembled WGS sequence"/>
</dbReference>
<dbReference type="Pfam" id="PF07686">
    <property type="entry name" value="V-set"/>
    <property type="match status" value="1"/>
</dbReference>
<keyword evidence="7" id="KW-1015">Disulfide bond</keyword>
<evidence type="ECO:0000259" key="12">
    <source>
        <dbReference type="PROSITE" id="PS50835"/>
    </source>
</evidence>
<dbReference type="InterPro" id="IPR007110">
    <property type="entry name" value="Ig-like_dom"/>
</dbReference>
<keyword evidence="8" id="KW-0675">Receptor</keyword>
<dbReference type="PROSITE" id="PS50835">
    <property type="entry name" value="IG_LIKE"/>
    <property type="match status" value="2"/>
</dbReference>
<gene>
    <name evidence="13" type="ORF">GOODEAATRI_004123</name>
</gene>
<keyword evidence="6 11" id="KW-0472">Membrane</keyword>
<protein>
    <recommendedName>
        <fullName evidence="12">Ig-like domain-containing protein</fullName>
    </recommendedName>
</protein>
<keyword evidence="3 11" id="KW-0812">Transmembrane</keyword>
<dbReference type="EMBL" id="JAHRIO010070135">
    <property type="protein sequence ID" value="MEQ2180721.1"/>
    <property type="molecule type" value="Genomic_DNA"/>
</dbReference>
<name>A0ABV0PB80_9TELE</name>
<accession>A0ABV0PB80</accession>
<evidence type="ECO:0000256" key="9">
    <source>
        <dbReference type="ARBA" id="ARBA00023180"/>
    </source>
</evidence>
<evidence type="ECO:0000313" key="13">
    <source>
        <dbReference type="EMBL" id="MEQ2180721.1"/>
    </source>
</evidence>